<dbReference type="Pfam" id="PF15963">
    <property type="entry name" value="Myb_DNA-bind_7"/>
    <property type="match status" value="1"/>
</dbReference>
<dbReference type="SMART" id="SM00717">
    <property type="entry name" value="SANT"/>
    <property type="match status" value="1"/>
</dbReference>
<organism evidence="4">
    <name type="scientific">Anopheles atroparvus</name>
    <name type="common">European mosquito</name>
    <dbReference type="NCBI Taxonomy" id="41427"/>
    <lineage>
        <taxon>Eukaryota</taxon>
        <taxon>Metazoa</taxon>
        <taxon>Ecdysozoa</taxon>
        <taxon>Arthropoda</taxon>
        <taxon>Hexapoda</taxon>
        <taxon>Insecta</taxon>
        <taxon>Pterygota</taxon>
        <taxon>Neoptera</taxon>
        <taxon>Endopterygota</taxon>
        <taxon>Diptera</taxon>
        <taxon>Nematocera</taxon>
        <taxon>Culicoidea</taxon>
        <taxon>Culicidae</taxon>
        <taxon>Anophelinae</taxon>
        <taxon>Anopheles</taxon>
    </lineage>
</organism>
<feature type="coiled-coil region" evidence="2">
    <location>
        <begin position="401"/>
        <end position="439"/>
    </location>
</feature>
<feature type="compositionally biased region" description="Low complexity" evidence="3">
    <location>
        <begin position="107"/>
        <end position="137"/>
    </location>
</feature>
<dbReference type="GO" id="GO:0070898">
    <property type="term" value="P:RNA polymerase III preinitiation complex assembly"/>
    <property type="evidence" value="ECO:0007669"/>
    <property type="project" value="TreeGrafter"/>
</dbReference>
<feature type="compositionally biased region" description="Basic and acidic residues" evidence="3">
    <location>
        <begin position="187"/>
        <end position="200"/>
    </location>
</feature>
<feature type="region of interest" description="Disordered" evidence="3">
    <location>
        <begin position="179"/>
        <end position="205"/>
    </location>
</feature>
<evidence type="ECO:0000256" key="2">
    <source>
        <dbReference type="SAM" id="Coils"/>
    </source>
</evidence>
<dbReference type="GO" id="GO:0001156">
    <property type="term" value="F:TFIIIC-class transcription factor complex binding"/>
    <property type="evidence" value="ECO:0007669"/>
    <property type="project" value="TreeGrafter"/>
</dbReference>
<dbReference type="SUPFAM" id="SSF46689">
    <property type="entry name" value="Homeodomain-like"/>
    <property type="match status" value="1"/>
</dbReference>
<dbReference type="EnsemblMetazoa" id="AATE011424-RA">
    <property type="protein sequence ID" value="AATE011424-PA.1"/>
    <property type="gene ID" value="AATE011424"/>
</dbReference>
<dbReference type="GO" id="GO:0000126">
    <property type="term" value="C:transcription factor TFIIIB complex"/>
    <property type="evidence" value="ECO:0007669"/>
    <property type="project" value="TreeGrafter"/>
</dbReference>
<comment type="subcellular location">
    <subcellularLocation>
        <location evidence="1">Nucleus</location>
    </subcellularLocation>
</comment>
<dbReference type="PANTHER" id="PTHR22929">
    <property type="entry name" value="RNA POLYMERASE III TRANSCRIPTION INITIATION FACTOR B"/>
    <property type="match status" value="1"/>
</dbReference>
<dbReference type="CDD" id="cd00167">
    <property type="entry name" value="SANT"/>
    <property type="match status" value="1"/>
</dbReference>
<feature type="compositionally biased region" description="Basic and acidic residues" evidence="3">
    <location>
        <begin position="643"/>
        <end position="654"/>
    </location>
</feature>
<sequence>MSSRRPRVKVAANLSIRRAPKPSTGGEQLKTPDAITSCPNDTSLDSTEVSAETPVGNVPAETVVKVDEVLPKQDKQEKQDKQDKQDEQHFKLPKPVDDVPKHNAFHNSVSGVDSSSSQNSITTTNINNNNNNNNNNNEEPMSPRKQEARLGFPFPLSRKRNRTESLTSNKSLPEGITVNKVHRKVATKQEESQRTQENKKEARKRLTNIDNVNKQNLTMFDMIYYNPSNNPMETPALSKRGSLDNIPKALEGRHSRSVSKSRSPTPAPAPAFVPKTPVQLTPQLKLGPNGEMILDEASLVIENEREKEMRETLASNEIVYQDEFSGNSGYYSRIRRTKDWTNEETIRFYRCLHTIGTDFSMMLTLFPYRSRRDLKLKFKKEERLNLQLVNKALQYPKQFKLDELKQQFAQEDEELERIKEEQQRRAQESQEKLRQEKLNKKLMLGISKGRNPKKRVTKSERAMMDGTEEMPEAQEISNMNNKPKRQRRKKTDGVPNEAETPIGFDGVESVLQSTDSVSVKGEGTMEPTQNGDLSLTKVDVREPPENPKSVKRKSQTVKGEGTLESIQTGDHSHTKADVPDPPENPKSAKRKRQSVKGEGMPESIHTGDHSLTKTDVANPPENPESATRTRQSVKGEGTPETIHTSDHSLRKVDALEPPENTKSATRKPQTVKAEELPSPDQYIPNGAVDTISSSNAPNAAEANCVDVKTRTDTSTVCQPCKIGTTDLLPLVEIPAAIALTPVLQTTPVIMLESLNTPSSHLNVDSTRSKQPCLIDEMTPVVIKYDGTEPDLEYLPLPGANAPIARKVRLDTDASCALDESREPLMELEPAKASSQKSRPDRSPTVANTSPPGEASVGGNVPGRSASPIRHKMESDTDPPVLPAFPKMALDDEDDPAEYREEDECYVADEPIPEGDDDYHCTKVEEPDLTKDGYLCETVAEISIGMKEISTAGHHEDLPRREIVAERTKKEEKMENVDLPEVDVEGAAAEGEGGLGADVAPDDEDANFSLEDIDINSLVLVESQDTNRPDKTIYEIYVVNPATGQLSEKPLDVPADVIGNIRAILEAGDGGS</sequence>
<dbReference type="InterPro" id="IPR001005">
    <property type="entry name" value="SANT/Myb"/>
</dbReference>
<dbReference type="InterPro" id="IPR009057">
    <property type="entry name" value="Homeodomain-like_sf"/>
</dbReference>
<evidence type="ECO:0000313" key="4">
    <source>
        <dbReference type="EnsemblMetazoa" id="AATE011424-PA.1"/>
    </source>
</evidence>
<feature type="region of interest" description="Disordered" evidence="3">
    <location>
        <begin position="443"/>
        <end position="682"/>
    </location>
</feature>
<dbReference type="VEuPathDB" id="VectorBase:AATE011424"/>
<dbReference type="PANTHER" id="PTHR22929:SF0">
    <property type="entry name" value="TRANSCRIPTION FACTOR TFIIIB COMPONENT B'' HOMOLOG"/>
    <property type="match status" value="1"/>
</dbReference>
<feature type="region of interest" description="Disordered" evidence="3">
    <location>
        <begin position="818"/>
        <end position="896"/>
    </location>
</feature>
<protein>
    <submittedName>
        <fullName evidence="4">Uncharacterized protein</fullName>
    </submittedName>
</protein>
<feature type="region of interest" description="Disordered" evidence="3">
    <location>
        <begin position="251"/>
        <end position="275"/>
    </location>
</feature>
<feature type="compositionally biased region" description="Polar residues" evidence="3">
    <location>
        <begin position="37"/>
        <end position="50"/>
    </location>
</feature>
<accession>A0A182J4X4</accession>
<keyword evidence="2" id="KW-0175">Coiled coil</keyword>
<feature type="region of interest" description="Disordered" evidence="3">
    <location>
        <begin position="1"/>
        <end position="145"/>
    </location>
</feature>
<reference evidence="4" key="1">
    <citation type="submission" date="2022-08" db="UniProtKB">
        <authorList>
            <consortium name="EnsemblMetazoa"/>
        </authorList>
    </citation>
    <scope>IDENTIFICATION</scope>
    <source>
        <strain evidence="4">EBRO</strain>
    </source>
</reference>
<name>A0A182J4X4_ANOAO</name>
<evidence type="ECO:0000256" key="3">
    <source>
        <dbReference type="SAM" id="MobiDB-lite"/>
    </source>
</evidence>
<dbReference type="InterPro" id="IPR039467">
    <property type="entry name" value="TFIIIB_B''_Myb"/>
</dbReference>
<feature type="compositionally biased region" description="Basic and acidic residues" evidence="3">
    <location>
        <begin position="64"/>
        <end position="101"/>
    </location>
</feature>
<proteinExistence type="predicted"/>
<evidence type="ECO:0000256" key="1">
    <source>
        <dbReference type="ARBA" id="ARBA00004123"/>
    </source>
</evidence>
<dbReference type="STRING" id="41427.A0A182J4X4"/>
<dbReference type="GO" id="GO:0005634">
    <property type="term" value="C:nucleus"/>
    <property type="evidence" value="ECO:0007669"/>
    <property type="project" value="UniProtKB-SubCell"/>
</dbReference>
<dbReference type="AlphaFoldDB" id="A0A182J4X4"/>